<evidence type="ECO:0000259" key="3">
    <source>
        <dbReference type="Pfam" id="PF16344"/>
    </source>
</evidence>
<evidence type="ECO:0000313" key="5">
    <source>
        <dbReference type="Proteomes" id="UP000256373"/>
    </source>
</evidence>
<accession>A0A3D8Y8N7</accession>
<feature type="domain" description="FecR protein" evidence="2">
    <location>
        <begin position="133"/>
        <end position="224"/>
    </location>
</feature>
<dbReference type="PANTHER" id="PTHR30273:SF2">
    <property type="entry name" value="PROTEIN FECR"/>
    <property type="match status" value="1"/>
</dbReference>
<sequence length="339" mass="38059">MQYKHYKAEDFAADESFIAYYLNRDAEAVRFWQEWINDNPDRKPETDAAIQLLNLVSVKLPESEFSVERKRMQTYIGQGSKAKTIPIYGYRKYWVAAASLLLTIGVAAAYLLTNKRVNQNVLTTSNWVEQVSPNGKKTRVRLADGTLIILNGGSVLHYPHSFAKDKREIRLTGEAFFSVAHDTLRPFTVHTGNLQTRVLGTEFNVSAYVPDELVTVALTKGKVRVSNGTSNATLAPGQKAIYKTKTDGIETVNFNPATETGWKDGKLVFENASFSTIASAIEHAYGYQIVDKTTREKWNYTGTFTQEDVLTVVENICFSKHLNYTVDGQTITITSQNEK</sequence>
<gene>
    <name evidence="4" type="ORF">DSL64_22800</name>
</gene>
<comment type="caution">
    <text evidence="4">The sequence shown here is derived from an EMBL/GenBank/DDBJ whole genome shotgun (WGS) entry which is preliminary data.</text>
</comment>
<name>A0A3D8Y8N7_9BACT</name>
<dbReference type="EMBL" id="QNUL01000025">
    <property type="protein sequence ID" value="REA57766.1"/>
    <property type="molecule type" value="Genomic_DNA"/>
</dbReference>
<dbReference type="InterPro" id="IPR032508">
    <property type="entry name" value="FecR_C"/>
</dbReference>
<evidence type="ECO:0000313" key="4">
    <source>
        <dbReference type="EMBL" id="REA57766.1"/>
    </source>
</evidence>
<keyword evidence="1" id="KW-1133">Transmembrane helix</keyword>
<keyword evidence="1" id="KW-0812">Transmembrane</keyword>
<evidence type="ECO:0000256" key="1">
    <source>
        <dbReference type="SAM" id="Phobius"/>
    </source>
</evidence>
<keyword evidence="1" id="KW-0472">Membrane</keyword>
<dbReference type="Pfam" id="PF16344">
    <property type="entry name" value="FecR_C"/>
    <property type="match status" value="1"/>
</dbReference>
<proteinExistence type="predicted"/>
<dbReference type="PIRSF" id="PIRSF018266">
    <property type="entry name" value="FecR"/>
    <property type="match status" value="1"/>
</dbReference>
<evidence type="ECO:0008006" key="6">
    <source>
        <dbReference type="Google" id="ProtNLM"/>
    </source>
</evidence>
<dbReference type="Proteomes" id="UP000256373">
    <property type="component" value="Unassembled WGS sequence"/>
</dbReference>
<dbReference type="RefSeq" id="WP_115833257.1">
    <property type="nucleotide sequence ID" value="NZ_QNUL01000025.1"/>
</dbReference>
<keyword evidence="5" id="KW-1185">Reference proteome</keyword>
<feature type="domain" description="Protein FecR C-terminal" evidence="3">
    <location>
        <begin position="266"/>
        <end position="333"/>
    </location>
</feature>
<dbReference type="Pfam" id="PF04773">
    <property type="entry name" value="FecR"/>
    <property type="match status" value="1"/>
</dbReference>
<organism evidence="4 5">
    <name type="scientific">Dyadobacter luteus</name>
    <dbReference type="NCBI Taxonomy" id="2259619"/>
    <lineage>
        <taxon>Bacteria</taxon>
        <taxon>Pseudomonadati</taxon>
        <taxon>Bacteroidota</taxon>
        <taxon>Cytophagia</taxon>
        <taxon>Cytophagales</taxon>
        <taxon>Spirosomataceae</taxon>
        <taxon>Dyadobacter</taxon>
    </lineage>
</organism>
<dbReference type="GO" id="GO:0016989">
    <property type="term" value="F:sigma factor antagonist activity"/>
    <property type="evidence" value="ECO:0007669"/>
    <property type="project" value="TreeGrafter"/>
</dbReference>
<feature type="transmembrane region" description="Helical" evidence="1">
    <location>
        <begin position="93"/>
        <end position="112"/>
    </location>
</feature>
<dbReference type="Gene3D" id="3.55.50.30">
    <property type="match status" value="1"/>
</dbReference>
<protein>
    <recommendedName>
        <fullName evidence="6">FecR family protein</fullName>
    </recommendedName>
</protein>
<reference evidence="4 5" key="1">
    <citation type="submission" date="2018-07" db="EMBL/GenBank/DDBJ databases">
        <title>Dyadobacter roseus sp. nov., isolated from rose rhizosphere soil.</title>
        <authorList>
            <person name="Chen L."/>
        </authorList>
    </citation>
    <scope>NUCLEOTIDE SEQUENCE [LARGE SCALE GENOMIC DNA]</scope>
    <source>
        <strain evidence="4 5">RS19</strain>
    </source>
</reference>
<dbReference type="InterPro" id="IPR006860">
    <property type="entry name" value="FecR"/>
</dbReference>
<evidence type="ECO:0000259" key="2">
    <source>
        <dbReference type="Pfam" id="PF04773"/>
    </source>
</evidence>
<dbReference type="PANTHER" id="PTHR30273">
    <property type="entry name" value="PERIPLASMIC SIGNAL SENSOR AND SIGMA FACTOR ACTIVATOR FECR-RELATED"/>
    <property type="match status" value="1"/>
</dbReference>
<dbReference type="AlphaFoldDB" id="A0A3D8Y8N7"/>
<dbReference type="Gene3D" id="2.60.120.1440">
    <property type="match status" value="1"/>
</dbReference>
<dbReference type="OrthoDB" id="1099916at2"/>
<dbReference type="InterPro" id="IPR012373">
    <property type="entry name" value="Ferrdict_sens_TM"/>
</dbReference>